<reference evidence="1 2" key="1">
    <citation type="journal article" date="2024" name="J Genomics">
        <title>Draft genome sequencing and assembly of Favolaschia claudopus CIRM-BRFM 2984 isolated from oak limbs.</title>
        <authorList>
            <person name="Navarro D."/>
            <person name="Drula E."/>
            <person name="Chaduli D."/>
            <person name="Cazenave R."/>
            <person name="Ahrendt S."/>
            <person name="Wang J."/>
            <person name="Lipzen A."/>
            <person name="Daum C."/>
            <person name="Barry K."/>
            <person name="Grigoriev I.V."/>
            <person name="Favel A."/>
            <person name="Rosso M.N."/>
            <person name="Martin F."/>
        </authorList>
    </citation>
    <scope>NUCLEOTIDE SEQUENCE [LARGE SCALE GENOMIC DNA]</scope>
    <source>
        <strain evidence="1 2">CIRM-BRFM 2984</strain>
    </source>
</reference>
<protein>
    <submittedName>
        <fullName evidence="1">Uncharacterized protein</fullName>
    </submittedName>
</protein>
<dbReference type="EMBL" id="JAWWNJ010000105">
    <property type="protein sequence ID" value="KAK6993011.1"/>
    <property type="molecule type" value="Genomic_DNA"/>
</dbReference>
<organism evidence="1 2">
    <name type="scientific">Favolaschia claudopus</name>
    <dbReference type="NCBI Taxonomy" id="2862362"/>
    <lineage>
        <taxon>Eukaryota</taxon>
        <taxon>Fungi</taxon>
        <taxon>Dikarya</taxon>
        <taxon>Basidiomycota</taxon>
        <taxon>Agaricomycotina</taxon>
        <taxon>Agaricomycetes</taxon>
        <taxon>Agaricomycetidae</taxon>
        <taxon>Agaricales</taxon>
        <taxon>Marasmiineae</taxon>
        <taxon>Mycenaceae</taxon>
        <taxon>Favolaschia</taxon>
    </lineage>
</organism>
<dbReference type="Proteomes" id="UP001362999">
    <property type="component" value="Unassembled WGS sequence"/>
</dbReference>
<evidence type="ECO:0000313" key="1">
    <source>
        <dbReference type="EMBL" id="KAK6993011.1"/>
    </source>
</evidence>
<comment type="caution">
    <text evidence="1">The sequence shown here is derived from an EMBL/GenBank/DDBJ whole genome shotgun (WGS) entry which is preliminary data.</text>
</comment>
<evidence type="ECO:0000313" key="2">
    <source>
        <dbReference type="Proteomes" id="UP001362999"/>
    </source>
</evidence>
<name>A0AAV9ZW76_9AGAR</name>
<sequence length="176" mass="19545">MAPTAHRSWQPLREDLAANTYLSPLCSAMRPDRPAAGLHIVYFLLRRQFRSRISPPLLLSLRRSDPPAAPGSSLAVVSHCTVLLLAATSHRPPQFLSGGQISQRLLNQVWQWYLTALSPAGSRIPPPTRFRFGGWIPPPLLNQALRPHSTAPFFCWQPNPTAHPSFCLAARSPRGF</sequence>
<keyword evidence="2" id="KW-1185">Reference proteome</keyword>
<dbReference type="AlphaFoldDB" id="A0AAV9ZW76"/>
<gene>
    <name evidence="1" type="ORF">R3P38DRAFT_2801450</name>
</gene>
<accession>A0AAV9ZW76</accession>
<proteinExistence type="predicted"/>